<sequence>MGQEKLFPESKPKQNKPEKSTILLMVVNQHGEVLLERRPPTGIWGGLWSFPEISDPEQITEEALKKTGLLLNGYDIWQSFRHTFSHYHLDITPALSFAEYPGQNTNWVIKDSDTYCWFALNQSFELGLAAPVKKLLQKVGHILYAEIKTEDFGNASSINTNVQNKPLTQPENSTRGQTNESFTQHHWPPEQTKSISSSHAETIPEQITITPTSKGDNLQNIQLSSGSASKPTTLINHGAIRGGFSKPTQRQDTLIQAYGDHIEIHNEALGEIHTASSPDQPVPNTGVHIA</sequence>
<dbReference type="Proteomes" id="UP000014760">
    <property type="component" value="Unassembled WGS sequence"/>
</dbReference>
<evidence type="ECO:0000259" key="7">
    <source>
        <dbReference type="Pfam" id="PF14815"/>
    </source>
</evidence>
<dbReference type="GO" id="GO:0000701">
    <property type="term" value="F:purine-specific mismatch base pair DNA N-glycosylase activity"/>
    <property type="evidence" value="ECO:0007669"/>
    <property type="project" value="UniProtKB-EC"/>
</dbReference>
<dbReference type="EMBL" id="KB299455">
    <property type="protein sequence ID" value="ELU07986.1"/>
    <property type="molecule type" value="Genomic_DNA"/>
</dbReference>
<dbReference type="HOGENOM" id="CLU_961622_0_0_1"/>
<dbReference type="Pfam" id="PF14815">
    <property type="entry name" value="NUDIX_4"/>
    <property type="match status" value="1"/>
</dbReference>
<dbReference type="AlphaFoldDB" id="R7UX56"/>
<keyword evidence="1" id="KW-0479">Metal-binding</keyword>
<keyword evidence="4" id="KW-0234">DNA repair</keyword>
<dbReference type="EMBL" id="AMQN01042651">
    <property type="status" value="NOT_ANNOTATED_CDS"/>
    <property type="molecule type" value="Genomic_DNA"/>
</dbReference>
<organism evidence="8">
    <name type="scientific">Capitella teleta</name>
    <name type="common">Polychaete worm</name>
    <dbReference type="NCBI Taxonomy" id="283909"/>
    <lineage>
        <taxon>Eukaryota</taxon>
        <taxon>Metazoa</taxon>
        <taxon>Spiralia</taxon>
        <taxon>Lophotrochozoa</taxon>
        <taxon>Annelida</taxon>
        <taxon>Polychaeta</taxon>
        <taxon>Sedentaria</taxon>
        <taxon>Scolecida</taxon>
        <taxon>Capitellidae</taxon>
        <taxon>Capitella</taxon>
    </lineage>
</organism>
<feature type="compositionally biased region" description="Polar residues" evidence="6">
    <location>
        <begin position="156"/>
        <end position="184"/>
    </location>
</feature>
<dbReference type="Gene3D" id="3.90.79.10">
    <property type="entry name" value="Nucleoside Triphosphate Pyrophosphohydrolase"/>
    <property type="match status" value="1"/>
</dbReference>
<dbReference type="EC" id="3.2.2.31" evidence="5"/>
<comment type="cofactor">
    <cofactor evidence="5">
        <name>[4Fe-4S] cluster</name>
        <dbReference type="ChEBI" id="CHEBI:49883"/>
    </cofactor>
    <text evidence="5">Binds 1 [4Fe-4S] cluster.</text>
</comment>
<dbReference type="GO" id="GO:0046872">
    <property type="term" value="F:metal ion binding"/>
    <property type="evidence" value="ECO:0007669"/>
    <property type="project" value="UniProtKB-UniRule"/>
</dbReference>
<dbReference type="OrthoDB" id="8189068at2759"/>
<evidence type="ECO:0000256" key="3">
    <source>
        <dbReference type="ARBA" id="ARBA00022801"/>
    </source>
</evidence>
<protein>
    <recommendedName>
        <fullName evidence="5">Adenine DNA glycosylase</fullName>
        <ecNumber evidence="5">3.2.2.31</ecNumber>
    </recommendedName>
</protein>
<keyword evidence="2 5" id="KW-0227">DNA damage</keyword>
<evidence type="ECO:0000313" key="10">
    <source>
        <dbReference type="Proteomes" id="UP000014760"/>
    </source>
</evidence>
<feature type="compositionally biased region" description="Polar residues" evidence="6">
    <location>
        <begin position="213"/>
        <end position="233"/>
    </location>
</feature>
<feature type="region of interest" description="Disordered" evidence="6">
    <location>
        <begin position="156"/>
        <end position="233"/>
    </location>
</feature>
<feature type="compositionally biased region" description="Polar residues" evidence="6">
    <location>
        <begin position="191"/>
        <end position="200"/>
    </location>
</feature>
<proteinExistence type="inferred from homology"/>
<dbReference type="InterPro" id="IPR015797">
    <property type="entry name" value="NUDIX_hydrolase-like_dom_sf"/>
</dbReference>
<feature type="compositionally biased region" description="Low complexity" evidence="6">
    <location>
        <begin position="201"/>
        <end position="212"/>
    </location>
</feature>
<dbReference type="GO" id="GO:0006284">
    <property type="term" value="P:base-excision repair"/>
    <property type="evidence" value="ECO:0007669"/>
    <property type="project" value="UniProtKB-UniRule"/>
</dbReference>
<dbReference type="CDD" id="cd03431">
    <property type="entry name" value="NUDIX_DNA_Glycosylase_C-MutY"/>
    <property type="match status" value="1"/>
</dbReference>
<feature type="non-terminal residue" evidence="8">
    <location>
        <position position="290"/>
    </location>
</feature>
<evidence type="ECO:0000256" key="4">
    <source>
        <dbReference type="ARBA" id="ARBA00023204"/>
    </source>
</evidence>
<name>R7UX56_CAPTE</name>
<dbReference type="InterPro" id="IPR029119">
    <property type="entry name" value="MutY_C"/>
</dbReference>
<evidence type="ECO:0000256" key="5">
    <source>
        <dbReference type="RuleBase" id="RU365096"/>
    </source>
</evidence>
<keyword evidence="5" id="KW-0408">Iron</keyword>
<dbReference type="SUPFAM" id="SSF55811">
    <property type="entry name" value="Nudix"/>
    <property type="match status" value="1"/>
</dbReference>
<evidence type="ECO:0000256" key="1">
    <source>
        <dbReference type="ARBA" id="ARBA00022723"/>
    </source>
</evidence>
<evidence type="ECO:0000313" key="9">
    <source>
        <dbReference type="EnsemblMetazoa" id="CapteP207815"/>
    </source>
</evidence>
<feature type="domain" description="Adenine DNA glycosylase C-terminal" evidence="7">
    <location>
        <begin position="24"/>
        <end position="138"/>
    </location>
</feature>
<evidence type="ECO:0000256" key="2">
    <source>
        <dbReference type="ARBA" id="ARBA00022763"/>
    </source>
</evidence>
<dbReference type="EnsemblMetazoa" id="CapteT207815">
    <property type="protein sequence ID" value="CapteP207815"/>
    <property type="gene ID" value="CapteG207815"/>
</dbReference>
<evidence type="ECO:0000313" key="8">
    <source>
        <dbReference type="EMBL" id="ELU07986.1"/>
    </source>
</evidence>
<keyword evidence="10" id="KW-1185">Reference proteome</keyword>
<reference evidence="9" key="3">
    <citation type="submission" date="2015-06" db="UniProtKB">
        <authorList>
            <consortium name="EnsemblMetazoa"/>
        </authorList>
    </citation>
    <scope>IDENTIFICATION</scope>
</reference>
<comment type="function">
    <text evidence="5">Adenine glycosylase active on G-A mispairs.</text>
</comment>
<reference evidence="10" key="1">
    <citation type="submission" date="2012-12" db="EMBL/GenBank/DDBJ databases">
        <authorList>
            <person name="Hellsten U."/>
            <person name="Grimwood J."/>
            <person name="Chapman J.A."/>
            <person name="Shapiro H."/>
            <person name="Aerts A."/>
            <person name="Otillar R.P."/>
            <person name="Terry A.Y."/>
            <person name="Boore J.L."/>
            <person name="Simakov O."/>
            <person name="Marletaz F."/>
            <person name="Cho S.-J."/>
            <person name="Edsinger-Gonzales E."/>
            <person name="Havlak P."/>
            <person name="Kuo D.-H."/>
            <person name="Larsson T."/>
            <person name="Lv J."/>
            <person name="Arendt D."/>
            <person name="Savage R."/>
            <person name="Osoegawa K."/>
            <person name="de Jong P."/>
            <person name="Lindberg D.R."/>
            <person name="Seaver E.C."/>
            <person name="Weisblat D.A."/>
            <person name="Putnam N.H."/>
            <person name="Grigoriev I.V."/>
            <person name="Rokhsar D.S."/>
        </authorList>
    </citation>
    <scope>NUCLEOTIDE SEQUENCE</scope>
    <source>
        <strain evidence="10">I ESC-2004</strain>
    </source>
</reference>
<keyword evidence="5" id="KW-0326">Glycosidase</keyword>
<evidence type="ECO:0000256" key="6">
    <source>
        <dbReference type="SAM" id="MobiDB-lite"/>
    </source>
</evidence>
<dbReference type="GO" id="GO:0051539">
    <property type="term" value="F:4 iron, 4 sulfur cluster binding"/>
    <property type="evidence" value="ECO:0007669"/>
    <property type="project" value="UniProtKB-UniRule"/>
</dbReference>
<comment type="catalytic activity">
    <reaction evidence="5">
        <text>Hydrolyzes free adenine bases from 7,8-dihydro-8-oxoguanine:adenine mismatched double-stranded DNA, leaving an apurinic site.</text>
        <dbReference type="EC" id="3.2.2.31"/>
    </reaction>
</comment>
<keyword evidence="3" id="KW-0378">Hydrolase</keyword>
<accession>R7UX56</accession>
<gene>
    <name evidence="8" type="ORF">CAPTEDRAFT_207815</name>
</gene>
<reference evidence="8 10" key="2">
    <citation type="journal article" date="2013" name="Nature">
        <title>Insights into bilaterian evolution from three spiralian genomes.</title>
        <authorList>
            <person name="Simakov O."/>
            <person name="Marletaz F."/>
            <person name="Cho S.J."/>
            <person name="Edsinger-Gonzales E."/>
            <person name="Havlak P."/>
            <person name="Hellsten U."/>
            <person name="Kuo D.H."/>
            <person name="Larsson T."/>
            <person name="Lv J."/>
            <person name="Arendt D."/>
            <person name="Savage R."/>
            <person name="Osoegawa K."/>
            <person name="de Jong P."/>
            <person name="Grimwood J."/>
            <person name="Chapman J.A."/>
            <person name="Shapiro H."/>
            <person name="Aerts A."/>
            <person name="Otillar R.P."/>
            <person name="Terry A.Y."/>
            <person name="Boore J.L."/>
            <person name="Grigoriev I.V."/>
            <person name="Lindberg D.R."/>
            <person name="Seaver E.C."/>
            <person name="Weisblat D.A."/>
            <person name="Putnam N.H."/>
            <person name="Rokhsar D.S."/>
        </authorList>
    </citation>
    <scope>NUCLEOTIDE SEQUENCE</scope>
    <source>
        <strain evidence="8 10">I ESC-2004</strain>
    </source>
</reference>
<comment type="similarity">
    <text evidence="5">Belongs to the Nth/MutY family.</text>
</comment>